<gene>
    <name evidence="1" type="ORF">FSC09_17005</name>
</gene>
<keyword evidence="1" id="KW-0614">Plasmid</keyword>
<geneLocation type="plasmid" evidence="2">
    <name>pb18-3</name>
</geneLocation>
<dbReference type="EMBL" id="CP044458">
    <property type="protein sequence ID" value="QIC72056.1"/>
    <property type="molecule type" value="Genomic_DNA"/>
</dbReference>
<accession>A0A6C0Y7E5</accession>
<dbReference type="Proteomes" id="UP000503440">
    <property type="component" value="Plasmid pB18-3"/>
</dbReference>
<organism evidence="1 2">
    <name type="scientific">Acinetobacter indicus</name>
    <dbReference type="NCBI Taxonomy" id="756892"/>
    <lineage>
        <taxon>Bacteria</taxon>
        <taxon>Pseudomonadati</taxon>
        <taxon>Pseudomonadota</taxon>
        <taxon>Gammaproteobacteria</taxon>
        <taxon>Moraxellales</taxon>
        <taxon>Moraxellaceae</taxon>
        <taxon>Acinetobacter</taxon>
    </lineage>
</organism>
<protein>
    <submittedName>
        <fullName evidence="1">Uncharacterized protein</fullName>
    </submittedName>
</protein>
<dbReference type="RefSeq" id="WP_163146615.1">
    <property type="nucleotide sequence ID" value="NZ_CP044458.1"/>
</dbReference>
<reference evidence="1 2" key="1">
    <citation type="submission" date="2019-09" db="EMBL/GenBank/DDBJ databases">
        <title>Non-baumannii Acinetobacter spp. carrying blaNDM-1 isolated in China.</title>
        <authorList>
            <person name="Cui C."/>
            <person name="Chen C."/>
            <person name="Sun J."/>
            <person name="Liu Y."/>
        </authorList>
    </citation>
    <scope>NUCLEOTIDE SEQUENCE [LARGE SCALE GENOMIC DNA]</scope>
    <source>
        <strain evidence="1 2">B18</strain>
        <plasmid evidence="2">pb18-3</plasmid>
    </source>
</reference>
<sequence>MDVEINKHISDAWVYLRKHNQTIPDEVLDDFKKILEQHYTQQQGSADQFDPLQLHQYYNNVKPIDGVYQASYAIFDHYGNQTGSIVYMGQYEWRYLFENFPAEKKFYSNNLPTKTKEQFEADVERTGLKLDHKAL</sequence>
<evidence type="ECO:0000313" key="1">
    <source>
        <dbReference type="EMBL" id="QIC72056.1"/>
    </source>
</evidence>
<evidence type="ECO:0000313" key="2">
    <source>
        <dbReference type="Proteomes" id="UP000503440"/>
    </source>
</evidence>
<name>A0A6C0Y7E5_9GAMM</name>
<dbReference type="AlphaFoldDB" id="A0A6C0Y7E5"/>
<proteinExistence type="predicted"/>